<keyword evidence="3" id="KW-0808">Transferase</keyword>
<gene>
    <name evidence="7" type="ORF">FEE39_10245</name>
</gene>
<dbReference type="NCBIfam" id="TIGR00675">
    <property type="entry name" value="dcm"/>
    <property type="match status" value="1"/>
</dbReference>
<protein>
    <recommendedName>
        <fullName evidence="1">DNA (cytosine-5-)-methyltransferase</fullName>
        <ecNumber evidence="1">2.1.1.37</ecNumber>
    </recommendedName>
</protein>
<accession>A0A9X7TBG5</accession>
<sequence length="332" mass="36836">MIYSKSKESNYQKRTSGLSGARVKTSALLADKRDSSKALKAPCSLKLSDALKNELGGEKTLPAYLIMENVKALLSSNEGWDFAKVLLEMGKVGYDVEWAVLNSSDVVPQNRERIYIVGHLRGRRTKPVFPIKRQSQATSEAKIIYSPELVKPRHQSQIVLSPNGCSSTLTATDYKHTYKVTVKQVGNIRKNDSFGGNPQTGRVYSPDGLSPTLNTMQGGSRQPKIVVKACLTPDRIKKRQKGRRFKENEEAEFTLTGQNKHGILINNGESIAIRKLTPRECWRLQGFSDSQFDKARAAGISNSQLYKQAGNAVTVPVVEQIGRKLSIIQNEN</sequence>
<evidence type="ECO:0000256" key="6">
    <source>
        <dbReference type="RuleBase" id="RU000416"/>
    </source>
</evidence>
<keyword evidence="5" id="KW-0680">Restriction system</keyword>
<dbReference type="InterPro" id="IPR050750">
    <property type="entry name" value="C5-MTase"/>
</dbReference>
<dbReference type="InterPro" id="IPR031303">
    <property type="entry name" value="C5_meth_CS"/>
</dbReference>
<dbReference type="PANTHER" id="PTHR46098">
    <property type="entry name" value="TRNA (CYTOSINE(38)-C(5))-METHYLTRANSFERASE"/>
    <property type="match status" value="1"/>
</dbReference>
<keyword evidence="2 7" id="KW-0489">Methyltransferase</keyword>
<dbReference type="GO" id="GO:0009307">
    <property type="term" value="P:DNA restriction-modification system"/>
    <property type="evidence" value="ECO:0007669"/>
    <property type="project" value="UniProtKB-KW"/>
</dbReference>
<dbReference type="REBASE" id="378511">
    <property type="entry name" value="M.LjoG2AORF10245P"/>
</dbReference>
<evidence type="ECO:0000256" key="1">
    <source>
        <dbReference type="ARBA" id="ARBA00011975"/>
    </source>
</evidence>
<evidence type="ECO:0000256" key="5">
    <source>
        <dbReference type="ARBA" id="ARBA00022747"/>
    </source>
</evidence>
<dbReference type="SUPFAM" id="SSF53335">
    <property type="entry name" value="S-adenosyl-L-methionine-dependent methyltransferases"/>
    <property type="match status" value="1"/>
</dbReference>
<dbReference type="EMBL" id="CP040856">
    <property type="protein sequence ID" value="QIA88615.1"/>
    <property type="molecule type" value="Genomic_DNA"/>
</dbReference>
<name>A0A9X7TBG5_LACJH</name>
<proteinExistence type="inferred from homology"/>
<dbReference type="Gene3D" id="3.90.120.10">
    <property type="entry name" value="DNA Methylase, subunit A, domain 2"/>
    <property type="match status" value="1"/>
</dbReference>
<dbReference type="AlphaFoldDB" id="A0A9X7TBG5"/>
<evidence type="ECO:0000313" key="8">
    <source>
        <dbReference type="Proteomes" id="UP000464749"/>
    </source>
</evidence>
<dbReference type="PANTHER" id="PTHR46098:SF1">
    <property type="entry name" value="TRNA (CYTOSINE(38)-C(5))-METHYLTRANSFERASE"/>
    <property type="match status" value="1"/>
</dbReference>
<dbReference type="Gene3D" id="3.40.50.150">
    <property type="entry name" value="Vaccinia Virus protein VP39"/>
    <property type="match status" value="1"/>
</dbReference>
<dbReference type="GO" id="GO:0032259">
    <property type="term" value="P:methylation"/>
    <property type="evidence" value="ECO:0007669"/>
    <property type="project" value="UniProtKB-KW"/>
</dbReference>
<dbReference type="EC" id="2.1.1.37" evidence="1"/>
<keyword evidence="4" id="KW-0949">S-adenosyl-L-methionine</keyword>
<dbReference type="GO" id="GO:0003886">
    <property type="term" value="F:DNA (cytosine-5-)-methyltransferase activity"/>
    <property type="evidence" value="ECO:0007669"/>
    <property type="project" value="UniProtKB-EC"/>
</dbReference>
<evidence type="ECO:0000256" key="4">
    <source>
        <dbReference type="ARBA" id="ARBA00022691"/>
    </source>
</evidence>
<dbReference type="PROSITE" id="PS00095">
    <property type="entry name" value="C5_MTASE_2"/>
    <property type="match status" value="1"/>
</dbReference>
<dbReference type="Pfam" id="PF00145">
    <property type="entry name" value="DNA_methylase"/>
    <property type="match status" value="1"/>
</dbReference>
<dbReference type="Proteomes" id="UP000464749">
    <property type="component" value="Plasmid unnamed2"/>
</dbReference>
<geneLocation type="plasmid" evidence="7 8">
    <name>unnamed2</name>
</geneLocation>
<evidence type="ECO:0000256" key="2">
    <source>
        <dbReference type="ARBA" id="ARBA00022603"/>
    </source>
</evidence>
<evidence type="ECO:0000256" key="3">
    <source>
        <dbReference type="ARBA" id="ARBA00022679"/>
    </source>
</evidence>
<comment type="similarity">
    <text evidence="6">Belongs to the class I-like SAM-binding methyltransferase superfamily. C5-methyltransferase family.</text>
</comment>
<organism evidence="7 8">
    <name type="scientific">Lactobacillus johnsonii</name>
    <dbReference type="NCBI Taxonomy" id="33959"/>
    <lineage>
        <taxon>Bacteria</taxon>
        <taxon>Bacillati</taxon>
        <taxon>Bacillota</taxon>
        <taxon>Bacilli</taxon>
        <taxon>Lactobacillales</taxon>
        <taxon>Lactobacillaceae</taxon>
        <taxon>Lactobacillus</taxon>
    </lineage>
</organism>
<dbReference type="PRINTS" id="PR00105">
    <property type="entry name" value="C5METTRFRASE"/>
</dbReference>
<dbReference type="InterPro" id="IPR001525">
    <property type="entry name" value="C5_MeTfrase"/>
</dbReference>
<evidence type="ECO:0000313" key="7">
    <source>
        <dbReference type="EMBL" id="QIA88615.1"/>
    </source>
</evidence>
<dbReference type="InterPro" id="IPR029063">
    <property type="entry name" value="SAM-dependent_MTases_sf"/>
</dbReference>
<reference evidence="7 8" key="1">
    <citation type="submission" date="2019-06" db="EMBL/GenBank/DDBJ databases">
        <title>Whole genome sequencing of Lactobacillus johnsonii strain G2A.</title>
        <authorList>
            <person name="Conlan S."/>
            <person name="Thomas P.J."/>
            <person name="Mullikin J."/>
            <person name="Singer J."/>
            <person name="Weaver C."/>
            <person name="Segre J.A."/>
        </authorList>
    </citation>
    <scope>NUCLEOTIDE SEQUENCE [LARGE SCALE GENOMIC DNA]</scope>
    <source>
        <strain evidence="7 8">G2A</strain>
        <plasmid evidence="7 8">unnamed2</plasmid>
    </source>
</reference>
<keyword evidence="7" id="KW-0614">Plasmid</keyword>